<dbReference type="GO" id="GO:0006430">
    <property type="term" value="P:lysyl-tRNA aminoacylation"/>
    <property type="evidence" value="ECO:0007669"/>
    <property type="project" value="InterPro"/>
</dbReference>
<protein>
    <submittedName>
        <fullName evidence="7">EF-P lysine aminoacylase GenX</fullName>
    </submittedName>
</protein>
<evidence type="ECO:0000313" key="8">
    <source>
        <dbReference type="Proteomes" id="UP000231409"/>
    </source>
</evidence>
<dbReference type="InterPro" id="IPR006195">
    <property type="entry name" value="aa-tRNA-synth_II"/>
</dbReference>
<keyword evidence="2" id="KW-0436">Ligase</keyword>
<name>A0A2G1UIQ9_9GAMM</name>
<dbReference type="AlphaFoldDB" id="A0A2G1UIQ9"/>
<gene>
    <name evidence="7" type="ORF">CLH61_13520</name>
</gene>
<dbReference type="FunFam" id="3.30.930.10:FF:000017">
    <property type="entry name" value="Elongation factor P--(R)-beta-lysine ligase"/>
    <property type="match status" value="1"/>
</dbReference>
<comment type="subunit">
    <text evidence="1">Homodimer.</text>
</comment>
<keyword evidence="3" id="KW-0547">Nucleotide-binding</keyword>
<comment type="catalytic activity">
    <reaction evidence="5">
        <text>D-beta-lysine + L-lysyl-[protein] + ATP = N(6)-((3R)-3,6-diaminohexanoyl)-L-lysyl-[protein] + AMP + diphosphate + H(+)</text>
        <dbReference type="Rhea" id="RHEA:83435"/>
        <dbReference type="Rhea" id="RHEA-COMP:9752"/>
        <dbReference type="Rhea" id="RHEA-COMP:20131"/>
        <dbReference type="ChEBI" id="CHEBI:15378"/>
        <dbReference type="ChEBI" id="CHEBI:29969"/>
        <dbReference type="ChEBI" id="CHEBI:30616"/>
        <dbReference type="ChEBI" id="CHEBI:33019"/>
        <dbReference type="ChEBI" id="CHEBI:84138"/>
        <dbReference type="ChEBI" id="CHEBI:156053"/>
        <dbReference type="ChEBI" id="CHEBI:456215"/>
    </reaction>
    <physiologicalReaction direction="left-to-right" evidence="5">
        <dbReference type="Rhea" id="RHEA:83436"/>
    </physiologicalReaction>
</comment>
<keyword evidence="8" id="KW-1185">Reference proteome</keyword>
<dbReference type="InterPro" id="IPR004525">
    <property type="entry name" value="EpmA"/>
</dbReference>
<reference evidence="7 8" key="1">
    <citation type="submission" date="2017-09" db="EMBL/GenBank/DDBJ databases">
        <title>The draft genome sequences of Marinobacter sp. PWS21.</title>
        <authorList>
            <person name="Cao J."/>
        </authorList>
    </citation>
    <scope>NUCLEOTIDE SEQUENCE [LARGE SCALE GENOMIC DNA]</scope>
    <source>
        <strain evidence="7 8">PWS21</strain>
    </source>
</reference>
<dbReference type="Gene3D" id="3.30.930.10">
    <property type="entry name" value="Bira Bifunctional Protein, Domain 2"/>
    <property type="match status" value="1"/>
</dbReference>
<accession>A0A2G1UIQ9</accession>
<evidence type="ECO:0000256" key="2">
    <source>
        <dbReference type="ARBA" id="ARBA00022598"/>
    </source>
</evidence>
<dbReference type="PANTHER" id="PTHR42918">
    <property type="entry name" value="LYSYL-TRNA SYNTHETASE"/>
    <property type="match status" value="1"/>
</dbReference>
<dbReference type="RefSeq" id="WP_099615287.1">
    <property type="nucleotide sequence ID" value="NZ_KZ319373.1"/>
</dbReference>
<evidence type="ECO:0000256" key="1">
    <source>
        <dbReference type="ARBA" id="ARBA00011738"/>
    </source>
</evidence>
<dbReference type="SUPFAM" id="SSF55681">
    <property type="entry name" value="Class II aaRS and biotin synthetases"/>
    <property type="match status" value="1"/>
</dbReference>
<evidence type="ECO:0000313" key="7">
    <source>
        <dbReference type="EMBL" id="PHQ14335.1"/>
    </source>
</evidence>
<dbReference type="GO" id="GO:0005829">
    <property type="term" value="C:cytosol"/>
    <property type="evidence" value="ECO:0007669"/>
    <property type="project" value="TreeGrafter"/>
</dbReference>
<organism evidence="7 8">
    <name type="scientific">Marinobacter profundi</name>
    <dbReference type="NCBI Taxonomy" id="2666256"/>
    <lineage>
        <taxon>Bacteria</taxon>
        <taxon>Pseudomonadati</taxon>
        <taxon>Pseudomonadota</taxon>
        <taxon>Gammaproteobacteria</taxon>
        <taxon>Pseudomonadales</taxon>
        <taxon>Marinobacteraceae</taxon>
        <taxon>Marinobacter</taxon>
    </lineage>
</organism>
<dbReference type="GO" id="GO:0005524">
    <property type="term" value="F:ATP binding"/>
    <property type="evidence" value="ECO:0007669"/>
    <property type="project" value="UniProtKB-KW"/>
</dbReference>
<evidence type="ECO:0000256" key="5">
    <source>
        <dbReference type="ARBA" id="ARBA00052794"/>
    </source>
</evidence>
<dbReference type="InterPro" id="IPR004364">
    <property type="entry name" value="Aa-tRNA-synt_II"/>
</dbReference>
<evidence type="ECO:0000256" key="4">
    <source>
        <dbReference type="ARBA" id="ARBA00022840"/>
    </source>
</evidence>
<dbReference type="PROSITE" id="PS50862">
    <property type="entry name" value="AA_TRNA_LIGASE_II"/>
    <property type="match status" value="1"/>
</dbReference>
<dbReference type="GO" id="GO:0000049">
    <property type="term" value="F:tRNA binding"/>
    <property type="evidence" value="ECO:0007669"/>
    <property type="project" value="TreeGrafter"/>
</dbReference>
<feature type="domain" description="Aminoacyl-transfer RNA synthetases class-II family profile" evidence="6">
    <location>
        <begin position="26"/>
        <end position="322"/>
    </location>
</feature>
<dbReference type="InterPro" id="IPR045864">
    <property type="entry name" value="aa-tRNA-synth_II/BPL/LPL"/>
</dbReference>
<dbReference type="NCBIfam" id="NF006828">
    <property type="entry name" value="PRK09350.1"/>
    <property type="match status" value="1"/>
</dbReference>
<dbReference type="EMBL" id="NTFH01000010">
    <property type="protein sequence ID" value="PHQ14335.1"/>
    <property type="molecule type" value="Genomic_DNA"/>
</dbReference>
<comment type="caution">
    <text evidence="7">The sequence shown here is derived from an EMBL/GenBank/DDBJ whole genome shotgun (WGS) entry which is preliminary data.</text>
</comment>
<sequence length="326" mass="36444">MTDVAAWRPTASREALESRARQLAWVRGFFAQRGVLEVETPVLGHHGASDLNIDSVRACVLPVAAAPATTAWLQTSPEYHMKRLLAAGSGPIFQVARVFRDGERGNRHNPEFSLLEWYRPDFDDRDLMDEVARLVSGWLECEWPEIHSYRDVMRRYAGIDPFAATDREIARRCEEWLDPAEFPGMARDGYLDLLMSYCVEPALRRSGPTFITHYPASQAALARVSTDGDGYPVAHRFELYVNGIELCNGYWELTDPDEQARRFAADNAARKRAGKVEMPADQNLLAALAAGMPCCAGVALGLDRLLMLKLGTRDIADVLAFPFERA</sequence>
<dbReference type="PANTHER" id="PTHR42918:SF6">
    <property type="entry name" value="ELONGATION FACTOR P--(R)-BETA-LYSINE LIGASE"/>
    <property type="match status" value="1"/>
</dbReference>
<dbReference type="NCBIfam" id="TIGR00462">
    <property type="entry name" value="genX"/>
    <property type="match status" value="1"/>
</dbReference>
<evidence type="ECO:0000259" key="6">
    <source>
        <dbReference type="PROSITE" id="PS50862"/>
    </source>
</evidence>
<dbReference type="Proteomes" id="UP000231409">
    <property type="component" value="Unassembled WGS sequence"/>
</dbReference>
<evidence type="ECO:0000256" key="3">
    <source>
        <dbReference type="ARBA" id="ARBA00022741"/>
    </source>
</evidence>
<dbReference type="GO" id="GO:0004824">
    <property type="term" value="F:lysine-tRNA ligase activity"/>
    <property type="evidence" value="ECO:0007669"/>
    <property type="project" value="InterPro"/>
</dbReference>
<keyword evidence="4" id="KW-0067">ATP-binding</keyword>
<proteinExistence type="predicted"/>
<dbReference type="Pfam" id="PF00152">
    <property type="entry name" value="tRNA-synt_2"/>
    <property type="match status" value="1"/>
</dbReference>